<name>A0A1Y2L1B7_9PROT</name>
<protein>
    <submittedName>
        <fullName evidence="1">Uncharacterized protein</fullName>
    </submittedName>
</protein>
<gene>
    <name evidence="1" type="ORF">TMES_10050</name>
</gene>
<evidence type="ECO:0000313" key="1">
    <source>
        <dbReference type="EMBL" id="OSQ39021.1"/>
    </source>
</evidence>
<dbReference type="EMBL" id="JFKA01000003">
    <property type="protein sequence ID" value="OSQ39021.1"/>
    <property type="molecule type" value="Genomic_DNA"/>
</dbReference>
<dbReference type="Proteomes" id="UP000193391">
    <property type="component" value="Unassembled WGS sequence"/>
</dbReference>
<evidence type="ECO:0000313" key="2">
    <source>
        <dbReference type="Proteomes" id="UP000193391"/>
    </source>
</evidence>
<reference evidence="1 2" key="1">
    <citation type="submission" date="2014-03" db="EMBL/GenBank/DDBJ databases">
        <title>The draft genome sequence of Thalassospira mesophila JCM 18969.</title>
        <authorList>
            <person name="Lai Q."/>
            <person name="Shao Z."/>
        </authorList>
    </citation>
    <scope>NUCLEOTIDE SEQUENCE [LARGE SCALE GENOMIC DNA]</scope>
    <source>
        <strain evidence="1 2">JCM 18969</strain>
    </source>
</reference>
<organism evidence="1 2">
    <name type="scientific">Thalassospira mesophila</name>
    <dbReference type="NCBI Taxonomy" id="1293891"/>
    <lineage>
        <taxon>Bacteria</taxon>
        <taxon>Pseudomonadati</taxon>
        <taxon>Pseudomonadota</taxon>
        <taxon>Alphaproteobacteria</taxon>
        <taxon>Rhodospirillales</taxon>
        <taxon>Thalassospiraceae</taxon>
        <taxon>Thalassospira</taxon>
    </lineage>
</organism>
<sequence length="110" mass="11745">MGKKENAATVTVAVLDNDGIFLGIEEVPENDADGRVQVPADIDLKPGAYKWQVGENAANDGRFMPIAVHFPGADKALYDTLRTLIEGGVMSVVPSSVTSWMAQAAKKNGW</sequence>
<dbReference type="AlphaFoldDB" id="A0A1Y2L1B7"/>
<accession>A0A1Y2L1B7</accession>
<keyword evidence="2" id="KW-1185">Reference proteome</keyword>
<comment type="caution">
    <text evidence="1">The sequence shown here is derived from an EMBL/GenBank/DDBJ whole genome shotgun (WGS) entry which is preliminary data.</text>
</comment>
<proteinExistence type="predicted"/>